<dbReference type="Pfam" id="PF13185">
    <property type="entry name" value="GAF_2"/>
    <property type="match status" value="1"/>
</dbReference>
<evidence type="ECO:0000256" key="1">
    <source>
        <dbReference type="ARBA" id="ARBA00023015"/>
    </source>
</evidence>
<dbReference type="Gene3D" id="1.10.10.10">
    <property type="entry name" value="Winged helix-like DNA-binding domain superfamily/Winged helix DNA-binding domain"/>
    <property type="match status" value="1"/>
</dbReference>
<dbReference type="EMBL" id="BAAABY010000053">
    <property type="protein sequence ID" value="GAA0493231.1"/>
    <property type="molecule type" value="Genomic_DNA"/>
</dbReference>
<keyword evidence="2" id="KW-0804">Transcription</keyword>
<organism evidence="4 5">
    <name type="scientific">Streptomyces olivaceiscleroticus</name>
    <dbReference type="NCBI Taxonomy" id="68245"/>
    <lineage>
        <taxon>Bacteria</taxon>
        <taxon>Bacillati</taxon>
        <taxon>Actinomycetota</taxon>
        <taxon>Actinomycetes</taxon>
        <taxon>Kitasatosporales</taxon>
        <taxon>Streptomycetaceae</taxon>
        <taxon>Streptomyces</taxon>
    </lineage>
</organism>
<dbReference type="InterPro" id="IPR029016">
    <property type="entry name" value="GAF-like_dom_sf"/>
</dbReference>
<keyword evidence="1" id="KW-0805">Transcription regulation</keyword>
<gene>
    <name evidence="4" type="ORF">GCM10010361_68020</name>
</gene>
<evidence type="ECO:0000313" key="5">
    <source>
        <dbReference type="Proteomes" id="UP001500909"/>
    </source>
</evidence>
<dbReference type="SUPFAM" id="SSF55781">
    <property type="entry name" value="GAF domain-like"/>
    <property type="match status" value="1"/>
</dbReference>
<dbReference type="Pfam" id="PF03861">
    <property type="entry name" value="ANTAR"/>
    <property type="match status" value="1"/>
</dbReference>
<proteinExistence type="predicted"/>
<dbReference type="InterPro" id="IPR003018">
    <property type="entry name" value="GAF"/>
</dbReference>
<dbReference type="SMART" id="SM01012">
    <property type="entry name" value="ANTAR"/>
    <property type="match status" value="1"/>
</dbReference>
<accession>A0ABN1B9N1</accession>
<dbReference type="InterPro" id="IPR005561">
    <property type="entry name" value="ANTAR"/>
</dbReference>
<evidence type="ECO:0000259" key="3">
    <source>
        <dbReference type="PROSITE" id="PS50921"/>
    </source>
</evidence>
<evidence type="ECO:0000313" key="4">
    <source>
        <dbReference type="EMBL" id="GAA0493231.1"/>
    </source>
</evidence>
<dbReference type="RefSeq" id="WP_346099315.1">
    <property type="nucleotide sequence ID" value="NZ_BAAABY010000053.1"/>
</dbReference>
<dbReference type="PROSITE" id="PS50921">
    <property type="entry name" value="ANTAR"/>
    <property type="match status" value="1"/>
</dbReference>
<dbReference type="Gene3D" id="3.30.450.40">
    <property type="match status" value="1"/>
</dbReference>
<sequence>MTTPAQQIADVFVELSGGSAGAPLEAPELLATLVRYGPELLGVHAVGTVAAVDARAEPQVAGSEDGAQLLKREALKWAEGPGTEVRRSGRPIPCVALDGEAAMRRWPRYAPRALELGYTRAAAFPLRTRERPVGALVLLGSPADAPMSEETGALAQSLADFTALALIREHELQESRTLSGQLEHALVSRVVIEQAKGVLANSCGLTMDGAFALLRGHARAHRRLLSDVAHDVVEGRLRLDGGDNGLT</sequence>
<feature type="domain" description="ANTAR" evidence="3">
    <location>
        <begin position="172"/>
        <end position="233"/>
    </location>
</feature>
<evidence type="ECO:0000256" key="2">
    <source>
        <dbReference type="ARBA" id="ARBA00023163"/>
    </source>
</evidence>
<name>A0ABN1B9N1_9ACTN</name>
<reference evidence="4 5" key="1">
    <citation type="journal article" date="2019" name="Int. J. Syst. Evol. Microbiol.">
        <title>The Global Catalogue of Microorganisms (GCM) 10K type strain sequencing project: providing services to taxonomists for standard genome sequencing and annotation.</title>
        <authorList>
            <consortium name="The Broad Institute Genomics Platform"/>
            <consortium name="The Broad Institute Genome Sequencing Center for Infectious Disease"/>
            <person name="Wu L."/>
            <person name="Ma J."/>
        </authorList>
    </citation>
    <scope>NUCLEOTIDE SEQUENCE [LARGE SCALE GENOMIC DNA]</scope>
    <source>
        <strain evidence="4 5">JCM 4805</strain>
    </source>
</reference>
<dbReference type="InterPro" id="IPR036388">
    <property type="entry name" value="WH-like_DNA-bd_sf"/>
</dbReference>
<comment type="caution">
    <text evidence="4">The sequence shown here is derived from an EMBL/GenBank/DDBJ whole genome shotgun (WGS) entry which is preliminary data.</text>
</comment>
<protein>
    <submittedName>
        <fullName evidence="4">GAF and ANTAR domain-containing protein</fullName>
    </submittedName>
</protein>
<keyword evidence="5" id="KW-1185">Reference proteome</keyword>
<dbReference type="Proteomes" id="UP001500909">
    <property type="component" value="Unassembled WGS sequence"/>
</dbReference>